<name>Q8FST7_COREF</name>
<organism evidence="3 4">
    <name type="scientific">Corynebacterium efficiens (strain DSM 44549 / YS-314 / AJ 12310 / JCM 11189 / NBRC 100395)</name>
    <dbReference type="NCBI Taxonomy" id="196164"/>
    <lineage>
        <taxon>Bacteria</taxon>
        <taxon>Bacillati</taxon>
        <taxon>Actinomycetota</taxon>
        <taxon>Actinomycetes</taxon>
        <taxon>Mycobacteriales</taxon>
        <taxon>Corynebacteriaceae</taxon>
        <taxon>Corynebacterium</taxon>
    </lineage>
</organism>
<dbReference type="Proteomes" id="UP000001409">
    <property type="component" value="Chromosome"/>
</dbReference>
<dbReference type="AlphaFoldDB" id="Q8FST7"/>
<dbReference type="EMBL" id="BA000035">
    <property type="protein sequence ID" value="BAC17104.1"/>
    <property type="molecule type" value="Genomic_DNA"/>
</dbReference>
<keyword evidence="4" id="KW-1185">Reference proteome</keyword>
<protein>
    <recommendedName>
        <fullName evidence="5">Phage holin family protein</fullName>
    </recommendedName>
</protein>
<feature type="compositionally biased region" description="Polar residues" evidence="1">
    <location>
        <begin position="195"/>
        <end position="212"/>
    </location>
</feature>
<dbReference type="eggNOG" id="ENOG50332VJ">
    <property type="taxonomic scope" value="Bacteria"/>
</dbReference>
<dbReference type="Pfam" id="PF07332">
    <property type="entry name" value="Phage_holin_3_6"/>
    <property type="match status" value="1"/>
</dbReference>
<evidence type="ECO:0000256" key="1">
    <source>
        <dbReference type="SAM" id="MobiDB-lite"/>
    </source>
</evidence>
<dbReference type="KEGG" id="cef:CE0294"/>
<evidence type="ECO:0000313" key="3">
    <source>
        <dbReference type="EMBL" id="BAC17104.1"/>
    </source>
</evidence>
<proteinExistence type="predicted"/>
<accession>Q8FST7</accession>
<dbReference type="STRING" id="196164.gene:10740691"/>
<keyword evidence="2" id="KW-1133">Transmembrane helix</keyword>
<evidence type="ECO:0000256" key="2">
    <source>
        <dbReference type="SAM" id="Phobius"/>
    </source>
</evidence>
<keyword evidence="2" id="KW-0812">Transmembrane</keyword>
<evidence type="ECO:0008006" key="5">
    <source>
        <dbReference type="Google" id="ProtNLM"/>
    </source>
</evidence>
<evidence type="ECO:0000313" key="4">
    <source>
        <dbReference type="Proteomes" id="UP000001409"/>
    </source>
</evidence>
<feature type="transmembrane region" description="Helical" evidence="2">
    <location>
        <begin position="128"/>
        <end position="150"/>
    </location>
</feature>
<dbReference type="InterPro" id="IPR009937">
    <property type="entry name" value="Phage_holin_3_6"/>
</dbReference>
<keyword evidence="2" id="KW-0472">Membrane</keyword>
<feature type="transmembrane region" description="Helical" evidence="2">
    <location>
        <begin position="92"/>
        <end position="116"/>
    </location>
</feature>
<reference evidence="3 4" key="1">
    <citation type="journal article" date="2003" name="Genome Res.">
        <title>Comparative complete genome sequence analysis of the amino acid replacements responsible for the thermostability of Corynebacterium efficiens.</title>
        <authorList>
            <person name="Nishio Y."/>
            <person name="Nakamura Y."/>
            <person name="Kawarabayasi Y."/>
            <person name="Usuda Y."/>
            <person name="Kimura E."/>
            <person name="Sugimoto S."/>
            <person name="Matsui K."/>
            <person name="Yamagishi A."/>
            <person name="Kikuchi H."/>
            <person name="Ikeo K."/>
            <person name="Gojobori T."/>
        </authorList>
    </citation>
    <scope>NUCLEOTIDE SEQUENCE [LARGE SCALE GENOMIC DNA]</scope>
    <source>
        <strain evidence="4">DSM 44549 / YS-314 / AJ 12310 / JCM 11189 / NBRC 100395</strain>
    </source>
</reference>
<feature type="region of interest" description="Disordered" evidence="1">
    <location>
        <begin position="195"/>
        <end position="218"/>
    </location>
</feature>
<dbReference type="HOGENOM" id="CLU_106273_2_1_11"/>
<sequence>MARLGLKNAQVIRLKEHWRSFQVSNNDGLFTDGTETFSPKVNAIPLSDVDTSISGEASIGTLISNATSQMSSLFRAEVELAKAELAGEAKKAAIGGGAFGAAGVIALYSSFFFFFFLAETLKIWLDSWLSYLIVFLFMLLIAAVLALFGWKKVKKMGAPKKTIDSVNELKNLVPGQATSNLERSDKRGLYTSNFHAPGSTAASSTTIPSGHGSTAVRK</sequence>